<dbReference type="GO" id="GO:0005856">
    <property type="term" value="C:cytoskeleton"/>
    <property type="evidence" value="ECO:0007669"/>
    <property type="project" value="UniProtKB-SubCell"/>
</dbReference>
<dbReference type="Gene3D" id="3.30.870.10">
    <property type="entry name" value="Endonuclease Chain A"/>
    <property type="match status" value="1"/>
</dbReference>
<reference evidence="2 3" key="1">
    <citation type="submission" date="2025-08" db="UniProtKB">
        <authorList>
            <consortium name="RefSeq"/>
        </authorList>
    </citation>
    <scope>IDENTIFICATION</scope>
    <source>
        <strain evidence="2 3">Tuebingen</strain>
        <tissue evidence="2 3">Fibroblasts and whole tissue</tissue>
    </source>
</reference>
<dbReference type="InterPro" id="IPR012461">
    <property type="entry name" value="SACK1"/>
</dbReference>
<dbReference type="PaxDb" id="7955-ENSDARP00000099572"/>
<evidence type="ECO:0000313" key="2">
    <source>
        <dbReference type="RefSeq" id="XP_005170836.2"/>
    </source>
</evidence>
<dbReference type="GeneTree" id="ENSGT00940000157889"/>
<dbReference type="RefSeq" id="XP_068069088.2">
    <property type="nucleotide sequence ID" value="XM_068212987.2"/>
</dbReference>
<proteinExistence type="predicted"/>
<organism evidence="1 2">
    <name type="scientific">Danio rerio</name>
    <name type="common">Zebrafish</name>
    <name type="synonym">Brachydanio rerio</name>
    <dbReference type="NCBI Taxonomy" id="7955"/>
    <lineage>
        <taxon>Eukaryota</taxon>
        <taxon>Metazoa</taxon>
        <taxon>Chordata</taxon>
        <taxon>Craniata</taxon>
        <taxon>Vertebrata</taxon>
        <taxon>Euteleostomi</taxon>
        <taxon>Actinopterygii</taxon>
        <taxon>Neopterygii</taxon>
        <taxon>Teleostei</taxon>
        <taxon>Ostariophysi</taxon>
        <taxon>Cypriniformes</taxon>
        <taxon>Danionidae</taxon>
        <taxon>Danioninae</taxon>
        <taxon>Danio</taxon>
    </lineage>
</organism>
<dbReference type="AGR" id="ZFIN:ZDB-GENE-030131-7066"/>
<dbReference type="GO" id="GO:0007165">
    <property type="term" value="P:signal transduction"/>
    <property type="evidence" value="ECO:0000318"/>
    <property type="project" value="GO_Central"/>
</dbReference>
<sequence length="911" mass="104431">MVTVMESDFSLLSSSKGEFKPEDYIQPHYKEAYRLAIDCLVKDGEASYQSFIKDEGIGDFLSREEIQHISENAVQPPTGNHSEEVDCPRDDNTSTGTYWPTHSDTDPPNLDLGWPDVPLRKLETSIDLLFHPPRQNSPTIKEVIRKQIQDARQVIGIAMDVFTDVDIFKEVVDASIRGVPVYILLDHNHFKSFLSMIEKQDIHIQKLRNMRIRTVKGQEYCCKSGVKFHGAMEQKFLLLDCQKVFFGSYSFMWSYEKINLSMVQVITGQLVETYDEEFRTLFARSTIPEPFAVINQAEMRINGKTDGYLIPSSNAFERNDHLRHTLDAVYRQTCERRSGFSTLREVEERPLITPHARLLQDTSEFYKRHSYAGERQEPVYQHKVSKFGSSNWNIAAESNRYGGYVNNVDNQYESYIVNPMFRSSNMRQSYHGHDKHILNMRQNLPSLANTSKSFLRTWRIESYLNNNNDAPYGENYDYLDQYEENKMAPPQHSRIRSSMVFTSTIPEQPETNSYSNNSMSSSYDPAQIQSNAQRMYSSTQWNQADMLKRRSLQVLENSGINMSYNSGRDAIYASLNRAKSRFAIQEQDDRFKRHSLAEPRCNTYNSDINETSSYMYASLPRRQRSCIAPTIENARILPNFKEEQRSVSHQDFNKADESATTSRNTWQEPPVRTVSASLLDTEESQPSKPSSTSSQHFFKKSSKKIKSLLNIPQKSDSSTKGKNSDSIKMGSSTDTILSDCDEKKRHASTANSNKSVESGKLRRANGKIENHSSVLAGEKSAPRFSTEELHPQPVNAEASQSQKQCSVVAPKEKQDSTITRQDLLPKQQAPANRLYSRFEPLCSFEPRQPTAGQPSYVSAQSHASEKTRNSVFLRRPMNEHNSYMNQQTQGHDNRLGRFIQRVGNLIHKNKY</sequence>
<dbReference type="Bgee" id="ENSDARG00000078309">
    <property type="expression patterns" value="Expressed in zone of skin and 8 other cell types or tissues"/>
</dbReference>
<dbReference type="Reactome" id="R-DRE-9696273">
    <property type="pathway name" value="RND1 GTPase cycle"/>
</dbReference>
<dbReference type="Reactome" id="R-DRE-177929">
    <property type="pathway name" value="Signaling by EGFR"/>
</dbReference>
<dbReference type="Proteomes" id="UP000000437">
    <property type="component" value="Chromosome 13"/>
</dbReference>
<accession>A0ACD6B5J9</accession>
<dbReference type="KEGG" id="dre:568458"/>
<evidence type="ECO:0000313" key="1">
    <source>
        <dbReference type="Proteomes" id="UP000000437"/>
    </source>
</evidence>
<evidence type="ECO:0000313" key="3">
    <source>
        <dbReference type="RefSeq" id="XP_068069088.2"/>
    </source>
</evidence>
<dbReference type="STRING" id="7955.ENSDARP00000099572"/>
<dbReference type="GO" id="GO:0005737">
    <property type="term" value="C:cytoplasm"/>
    <property type="evidence" value="ECO:0000318"/>
    <property type="project" value="GO_Central"/>
</dbReference>
<dbReference type="CDD" id="cd09182">
    <property type="entry name" value="PLDc_FAM83B_N"/>
    <property type="match status" value="1"/>
</dbReference>
<evidence type="ECO:0000313" key="4">
    <source>
        <dbReference type="ZFIN" id="ZDB-GENE-030131-7066"/>
    </source>
</evidence>
<dbReference type="Reactome" id="R-DRE-9696270">
    <property type="pathway name" value="RND2 GTPase cycle"/>
</dbReference>
<dbReference type="CTD" id="222584"/>
<dbReference type="Reactome" id="R-DRE-9696264">
    <property type="pathway name" value="RND3 GTPase cycle"/>
</dbReference>
<dbReference type="OrthoDB" id="8443577at2759"/>
<dbReference type="eggNOG" id="ENOG502RPYE">
    <property type="taxonomic scope" value="Eukaryota"/>
</dbReference>
<dbReference type="OMA" id="YERNDYW"/>
<name>A0ACD6B5J9_DANRE</name>
<dbReference type="SUPFAM" id="SSF56024">
    <property type="entry name" value="Phospholipase D/nuclease"/>
    <property type="match status" value="1"/>
</dbReference>
<dbReference type="InterPro" id="IPR050944">
    <property type="entry name" value="FAM83"/>
</dbReference>
<dbReference type="ZFIN" id="ZDB-GENE-030131-7066">
    <property type="gene designation" value="fam83b"/>
</dbReference>
<dbReference type="Pfam" id="PF07894">
    <property type="entry name" value="SACK1"/>
    <property type="match status" value="1"/>
</dbReference>
<dbReference type="FunFam" id="3.30.870.10:FF:000004">
    <property type="entry name" value="protein FAM83H isoform X2"/>
    <property type="match status" value="1"/>
</dbReference>
<gene>
    <name evidence="2 3 4" type="primary">fam83b</name>
</gene>
<keyword evidence="1" id="KW-1185">Reference proteome</keyword>
<dbReference type="PANTHER" id="PTHR16181:SF29">
    <property type="entry name" value="PROTEIN FAM83A-RELATED"/>
    <property type="match status" value="1"/>
</dbReference>
<dbReference type="GO" id="GO:0019901">
    <property type="term" value="F:protein kinase binding"/>
    <property type="evidence" value="ECO:0000318"/>
    <property type="project" value="GO_Central"/>
</dbReference>
<dbReference type="RefSeq" id="XP_005170836.2">
    <property type="nucleotide sequence ID" value="XM_005170779.6"/>
</dbReference>
<dbReference type="GO" id="GO:0016020">
    <property type="term" value="C:membrane"/>
    <property type="evidence" value="ECO:0000318"/>
    <property type="project" value="GO_Central"/>
</dbReference>
<protein>
    <submittedName>
        <fullName evidence="2 3">Protein FAM83B</fullName>
    </submittedName>
</protein>
<dbReference type="PANTHER" id="PTHR16181">
    <property type="entry name" value="PROTEIN FAM83A-RELATED"/>
    <property type="match status" value="1"/>
</dbReference>